<dbReference type="Proteomes" id="UP000054485">
    <property type="component" value="Unassembled WGS sequence"/>
</dbReference>
<organism evidence="1 2">
    <name type="scientific">Suillus luteus UH-Slu-Lm8-n1</name>
    <dbReference type="NCBI Taxonomy" id="930992"/>
    <lineage>
        <taxon>Eukaryota</taxon>
        <taxon>Fungi</taxon>
        <taxon>Dikarya</taxon>
        <taxon>Basidiomycota</taxon>
        <taxon>Agaricomycotina</taxon>
        <taxon>Agaricomycetes</taxon>
        <taxon>Agaricomycetidae</taxon>
        <taxon>Boletales</taxon>
        <taxon>Suillineae</taxon>
        <taxon>Suillaceae</taxon>
        <taxon>Suillus</taxon>
    </lineage>
</organism>
<sequence length="58" mass="6826">LMYLLQNVPFEVVKMKGHWASDAFQSYLRKHAQIMAPYMQAIPTIHEEFIQVSMPRTC</sequence>
<protein>
    <submittedName>
        <fullName evidence="1">Uncharacterized protein</fullName>
    </submittedName>
</protein>
<reference evidence="1 2" key="1">
    <citation type="submission" date="2014-04" db="EMBL/GenBank/DDBJ databases">
        <authorList>
            <consortium name="DOE Joint Genome Institute"/>
            <person name="Kuo A."/>
            <person name="Ruytinx J."/>
            <person name="Rineau F."/>
            <person name="Colpaert J."/>
            <person name="Kohler A."/>
            <person name="Nagy L.G."/>
            <person name="Floudas D."/>
            <person name="Copeland A."/>
            <person name="Barry K.W."/>
            <person name="Cichocki N."/>
            <person name="Veneault-Fourrey C."/>
            <person name="LaButti K."/>
            <person name="Lindquist E.A."/>
            <person name="Lipzen A."/>
            <person name="Lundell T."/>
            <person name="Morin E."/>
            <person name="Murat C."/>
            <person name="Sun H."/>
            <person name="Tunlid A."/>
            <person name="Henrissat B."/>
            <person name="Grigoriev I.V."/>
            <person name="Hibbett D.S."/>
            <person name="Martin F."/>
            <person name="Nordberg H.P."/>
            <person name="Cantor M.N."/>
            <person name="Hua S.X."/>
        </authorList>
    </citation>
    <scope>NUCLEOTIDE SEQUENCE [LARGE SCALE GENOMIC DNA]</scope>
    <source>
        <strain evidence="1 2">UH-Slu-Lm8-n1</strain>
    </source>
</reference>
<evidence type="ECO:0000313" key="1">
    <source>
        <dbReference type="EMBL" id="KIK32835.1"/>
    </source>
</evidence>
<dbReference type="EMBL" id="KN836099">
    <property type="protein sequence ID" value="KIK32835.1"/>
    <property type="molecule type" value="Genomic_DNA"/>
</dbReference>
<dbReference type="STRING" id="930992.A0A0C9Z5T8"/>
<accession>A0A0C9Z5T8</accession>
<dbReference type="AlphaFoldDB" id="A0A0C9Z5T8"/>
<dbReference type="HOGENOM" id="CLU_181930_0_0_1"/>
<keyword evidence="2" id="KW-1185">Reference proteome</keyword>
<proteinExistence type="predicted"/>
<name>A0A0C9Z5T8_9AGAM</name>
<reference evidence="2" key="2">
    <citation type="submission" date="2015-01" db="EMBL/GenBank/DDBJ databases">
        <title>Evolutionary Origins and Diversification of the Mycorrhizal Mutualists.</title>
        <authorList>
            <consortium name="DOE Joint Genome Institute"/>
            <consortium name="Mycorrhizal Genomics Consortium"/>
            <person name="Kohler A."/>
            <person name="Kuo A."/>
            <person name="Nagy L.G."/>
            <person name="Floudas D."/>
            <person name="Copeland A."/>
            <person name="Barry K.W."/>
            <person name="Cichocki N."/>
            <person name="Veneault-Fourrey C."/>
            <person name="LaButti K."/>
            <person name="Lindquist E.A."/>
            <person name="Lipzen A."/>
            <person name="Lundell T."/>
            <person name="Morin E."/>
            <person name="Murat C."/>
            <person name="Riley R."/>
            <person name="Ohm R."/>
            <person name="Sun H."/>
            <person name="Tunlid A."/>
            <person name="Henrissat B."/>
            <person name="Grigoriev I.V."/>
            <person name="Hibbett D.S."/>
            <person name="Martin F."/>
        </authorList>
    </citation>
    <scope>NUCLEOTIDE SEQUENCE [LARGE SCALE GENOMIC DNA]</scope>
    <source>
        <strain evidence="2">UH-Slu-Lm8-n1</strain>
    </source>
</reference>
<dbReference type="InParanoid" id="A0A0C9Z5T8"/>
<gene>
    <name evidence="1" type="ORF">CY34DRAFT_100692</name>
</gene>
<feature type="non-terminal residue" evidence="1">
    <location>
        <position position="1"/>
    </location>
</feature>
<evidence type="ECO:0000313" key="2">
    <source>
        <dbReference type="Proteomes" id="UP000054485"/>
    </source>
</evidence>
<dbReference type="OrthoDB" id="2678913at2759"/>